<keyword evidence="3" id="KW-1185">Reference proteome</keyword>
<dbReference type="EMBL" id="UXAT02000001">
    <property type="protein sequence ID" value="VUX45118.1"/>
    <property type="molecule type" value="Genomic_DNA"/>
</dbReference>
<keyword evidence="1" id="KW-0812">Transmembrane</keyword>
<evidence type="ECO:0000313" key="3">
    <source>
        <dbReference type="Proteomes" id="UP000326641"/>
    </source>
</evidence>
<keyword evidence="1" id="KW-0472">Membrane</keyword>
<evidence type="ECO:0000313" key="2">
    <source>
        <dbReference type="EMBL" id="VUX45118.1"/>
    </source>
</evidence>
<comment type="caution">
    <text evidence="2">The sequence shown here is derived from an EMBL/GenBank/DDBJ whole genome shotgun (WGS) entry which is preliminary data.</text>
</comment>
<reference evidence="2" key="1">
    <citation type="submission" date="2018-11" db="EMBL/GenBank/DDBJ databases">
        <authorList>
            <person name="Onetto C."/>
        </authorList>
    </citation>
    <scope>NUCLEOTIDE SEQUENCE [LARGE SCALE GENOMIC DNA]</scope>
</reference>
<dbReference type="Proteomes" id="UP000326641">
    <property type="component" value="Unassembled WGS sequence"/>
</dbReference>
<evidence type="ECO:0000256" key="1">
    <source>
        <dbReference type="SAM" id="Phobius"/>
    </source>
</evidence>
<name>A0A564W9J6_9PROT</name>
<protein>
    <submittedName>
        <fullName evidence="2">Uncharacterized protein</fullName>
    </submittedName>
</protein>
<keyword evidence="1" id="KW-1133">Transmembrane helix</keyword>
<accession>A0A564W9J6</accession>
<dbReference type="AlphaFoldDB" id="A0A564W9J6"/>
<sequence length="224" mass="24847">MITSVAIATSFAWRRTRSVHTTRKDEEKGASEVAKMLVGCEENQSLRRYSPADAFAARGAVQPSGISGPPPRPTRLLNAASSLRPNRLLIPLAGNHAGADPATVALQKAAPAVVDACLHRWRHGCGGRRDQAHGCILAIGLPRLRSTKRRIVRTQRAVPLLGNDQPHIVAQCREYLFISQRFNFNRLIIIRHNILLCPILCMPFLVLFILVCRARSSSRRRVQL</sequence>
<feature type="transmembrane region" description="Helical" evidence="1">
    <location>
        <begin position="189"/>
        <end position="211"/>
    </location>
</feature>
<gene>
    <name evidence="2" type="ORF">DF3PA_10243</name>
</gene>
<proteinExistence type="predicted"/>
<organism evidence="2 3">
    <name type="scientific">Candidatus Defluviicoccus seviourii</name>
    <dbReference type="NCBI Taxonomy" id="2565273"/>
    <lineage>
        <taxon>Bacteria</taxon>
        <taxon>Pseudomonadati</taxon>
        <taxon>Pseudomonadota</taxon>
        <taxon>Alphaproteobacteria</taxon>
        <taxon>Rhodospirillales</taxon>
        <taxon>Rhodospirillaceae</taxon>
        <taxon>Defluviicoccus</taxon>
    </lineage>
</organism>